<dbReference type="OrthoDB" id="8062037at2759"/>
<dbReference type="InterPro" id="IPR001841">
    <property type="entry name" value="Znf_RING"/>
</dbReference>
<dbReference type="GO" id="GO:0012505">
    <property type="term" value="C:endomembrane system"/>
    <property type="evidence" value="ECO:0007669"/>
    <property type="project" value="TreeGrafter"/>
</dbReference>
<dbReference type="AlphaFoldDB" id="A0A8J2WSG4"/>
<gene>
    <name evidence="6" type="ORF">PECAL_1P30760</name>
</gene>
<evidence type="ECO:0000256" key="3">
    <source>
        <dbReference type="ARBA" id="ARBA00022833"/>
    </source>
</evidence>
<dbReference type="SUPFAM" id="SSF57850">
    <property type="entry name" value="RING/U-box"/>
    <property type="match status" value="1"/>
</dbReference>
<dbReference type="PROSITE" id="PS50089">
    <property type="entry name" value="ZF_RING_2"/>
    <property type="match status" value="1"/>
</dbReference>
<keyword evidence="2 4" id="KW-0863">Zinc-finger</keyword>
<proteinExistence type="predicted"/>
<dbReference type="InterPro" id="IPR013083">
    <property type="entry name" value="Znf_RING/FYVE/PHD"/>
</dbReference>
<comment type="caution">
    <text evidence="6">The sequence shown here is derived from an EMBL/GenBank/DDBJ whole genome shotgun (WGS) entry which is preliminary data.</text>
</comment>
<dbReference type="CDD" id="cd16448">
    <property type="entry name" value="RING-H2"/>
    <property type="match status" value="1"/>
</dbReference>
<name>A0A8J2WSG4_9STRA</name>
<dbReference type="Gene3D" id="3.30.40.10">
    <property type="entry name" value="Zinc/RING finger domain, C3HC4 (zinc finger)"/>
    <property type="match status" value="1"/>
</dbReference>
<keyword evidence="3" id="KW-0862">Zinc</keyword>
<dbReference type="GO" id="GO:0043161">
    <property type="term" value="P:proteasome-mediated ubiquitin-dependent protein catabolic process"/>
    <property type="evidence" value="ECO:0007669"/>
    <property type="project" value="TreeGrafter"/>
</dbReference>
<keyword evidence="1" id="KW-0479">Metal-binding</keyword>
<dbReference type="Pfam" id="PF13639">
    <property type="entry name" value="zf-RING_2"/>
    <property type="match status" value="1"/>
</dbReference>
<dbReference type="InterPro" id="IPR050731">
    <property type="entry name" value="HRD1_E3_ubiq-ligases"/>
</dbReference>
<reference evidence="6" key="1">
    <citation type="submission" date="2021-11" db="EMBL/GenBank/DDBJ databases">
        <authorList>
            <consortium name="Genoscope - CEA"/>
            <person name="William W."/>
        </authorList>
    </citation>
    <scope>NUCLEOTIDE SEQUENCE</scope>
</reference>
<dbReference type="SMART" id="SM00184">
    <property type="entry name" value="RING"/>
    <property type="match status" value="1"/>
</dbReference>
<sequence>MAAPSTDLLKSFGAELLAALPRTDEPAAPQAMRRASEELEVARTLSACGDLAGAEETLLAVAGAARARAAETLSTRELYTVIRASAGLAEVSVARDDWAAAEDAVKLALAASEALAPEIANRELALVAKPLAVAAVGSGHTEGAKALSPNVRRALSVGAAKPPPRTWPLRDKPTAVARVASFLAVRDAARFSVCAKATASAVDVATRRDLRRVHGEATPPRRRAAGASDDCCVCFDALGDKATILRCGHALHTSCLAAWRRRGGDTCPLCKAPAARRSRVSDALLRSPSDEGAAAAIKRALRRVATARQAAWHLARDAGSAAFCARVNPSRSVDEIVDAMVVFGPPGLRAKAARDIGLSDATSVEIGNVLDTTHVNGPLRVNVVATAPARGRQAWTVHVVAAPPPDARRAHLAVGLGLDKTRRVEHFSVISRSADGQVRRGALLRQTSWVLRFRAGKHPLLCAENGDASVDGRDAFRFATAGKDAATVCAGDRIDLFADLGAQTLRVRHGSRVYEVSLRRFGFDTGRLRPVVEVRNGQRSEGAGDPLRQTASLKARIAANPWDGWRLRVEPTTSIPPDLFAPKEVLTF</sequence>
<accession>A0A8J2WSG4</accession>
<dbReference type="GO" id="GO:0008270">
    <property type="term" value="F:zinc ion binding"/>
    <property type="evidence" value="ECO:0007669"/>
    <property type="project" value="UniProtKB-KW"/>
</dbReference>
<organism evidence="6 7">
    <name type="scientific">Pelagomonas calceolata</name>
    <dbReference type="NCBI Taxonomy" id="35677"/>
    <lineage>
        <taxon>Eukaryota</taxon>
        <taxon>Sar</taxon>
        <taxon>Stramenopiles</taxon>
        <taxon>Ochrophyta</taxon>
        <taxon>Pelagophyceae</taxon>
        <taxon>Pelagomonadales</taxon>
        <taxon>Pelagomonadaceae</taxon>
        <taxon>Pelagomonas</taxon>
    </lineage>
</organism>
<keyword evidence="7" id="KW-1185">Reference proteome</keyword>
<evidence type="ECO:0000313" key="6">
    <source>
        <dbReference type="EMBL" id="CAH0366577.1"/>
    </source>
</evidence>
<dbReference type="PANTHER" id="PTHR22763">
    <property type="entry name" value="RING ZINC FINGER PROTEIN"/>
    <property type="match status" value="1"/>
</dbReference>
<feature type="domain" description="RING-type" evidence="5">
    <location>
        <begin position="231"/>
        <end position="271"/>
    </location>
</feature>
<evidence type="ECO:0000256" key="2">
    <source>
        <dbReference type="ARBA" id="ARBA00022771"/>
    </source>
</evidence>
<dbReference type="Proteomes" id="UP000789595">
    <property type="component" value="Unassembled WGS sequence"/>
</dbReference>
<dbReference type="GO" id="GO:0061630">
    <property type="term" value="F:ubiquitin protein ligase activity"/>
    <property type="evidence" value="ECO:0007669"/>
    <property type="project" value="TreeGrafter"/>
</dbReference>
<evidence type="ECO:0000256" key="1">
    <source>
        <dbReference type="ARBA" id="ARBA00022723"/>
    </source>
</evidence>
<protein>
    <recommendedName>
        <fullName evidence="5">RING-type domain-containing protein</fullName>
    </recommendedName>
</protein>
<dbReference type="EMBL" id="CAKKNE010000001">
    <property type="protein sequence ID" value="CAH0366577.1"/>
    <property type="molecule type" value="Genomic_DNA"/>
</dbReference>
<evidence type="ECO:0000256" key="4">
    <source>
        <dbReference type="PROSITE-ProRule" id="PRU00175"/>
    </source>
</evidence>
<evidence type="ECO:0000313" key="7">
    <source>
        <dbReference type="Proteomes" id="UP000789595"/>
    </source>
</evidence>
<evidence type="ECO:0000259" key="5">
    <source>
        <dbReference type="PROSITE" id="PS50089"/>
    </source>
</evidence>